<dbReference type="EMBL" id="CP021330">
    <property type="protein sequence ID" value="AVX04097.1"/>
    <property type="molecule type" value="Genomic_DNA"/>
</dbReference>
<dbReference type="AlphaFoldDB" id="A0A2R4MDI4"/>
<keyword evidence="4" id="KW-0456">Lyase</keyword>
<dbReference type="Gene3D" id="3.90.1590.10">
    <property type="entry name" value="glutathione-dependent formaldehyde- activating enzyme (gfa)"/>
    <property type="match status" value="1"/>
</dbReference>
<gene>
    <name evidence="6" type="ORF">MXMO3_01567</name>
</gene>
<reference evidence="6 7" key="1">
    <citation type="submission" date="2017-05" db="EMBL/GenBank/DDBJ databases">
        <title>Genome Analysis of Maritalea myrionectae HL2708#5.</title>
        <authorList>
            <consortium name="Cotde Inc.-PKNU"/>
            <person name="Jang D."/>
            <person name="Oh H.-M."/>
        </authorList>
    </citation>
    <scope>NUCLEOTIDE SEQUENCE [LARGE SCALE GENOMIC DNA]</scope>
    <source>
        <strain evidence="6 7">HL2708#5</strain>
    </source>
</reference>
<dbReference type="InterPro" id="IPR011057">
    <property type="entry name" value="Mss4-like_sf"/>
</dbReference>
<evidence type="ECO:0000259" key="5">
    <source>
        <dbReference type="PROSITE" id="PS51891"/>
    </source>
</evidence>
<name>A0A2R4MDI4_9HYPH</name>
<feature type="domain" description="CENP-V/GFA" evidence="5">
    <location>
        <begin position="6"/>
        <end position="111"/>
    </location>
</feature>
<keyword evidence="2" id="KW-0479">Metal-binding</keyword>
<dbReference type="KEGG" id="mmyr:MXMO3_01567"/>
<dbReference type="PANTHER" id="PTHR33337">
    <property type="entry name" value="GFA DOMAIN-CONTAINING PROTEIN"/>
    <property type="match status" value="1"/>
</dbReference>
<dbReference type="InterPro" id="IPR006913">
    <property type="entry name" value="CENP-V/GFA"/>
</dbReference>
<dbReference type="RefSeq" id="WP_117395490.1">
    <property type="nucleotide sequence ID" value="NZ_CP021330.1"/>
</dbReference>
<dbReference type="Pfam" id="PF04828">
    <property type="entry name" value="GFA"/>
    <property type="match status" value="1"/>
</dbReference>
<dbReference type="Proteomes" id="UP000258927">
    <property type="component" value="Chromosome"/>
</dbReference>
<dbReference type="SUPFAM" id="SSF51316">
    <property type="entry name" value="Mss4-like"/>
    <property type="match status" value="1"/>
</dbReference>
<evidence type="ECO:0000256" key="4">
    <source>
        <dbReference type="ARBA" id="ARBA00023239"/>
    </source>
</evidence>
<evidence type="ECO:0000256" key="2">
    <source>
        <dbReference type="ARBA" id="ARBA00022723"/>
    </source>
</evidence>
<dbReference type="GO" id="GO:0016846">
    <property type="term" value="F:carbon-sulfur lyase activity"/>
    <property type="evidence" value="ECO:0007669"/>
    <property type="project" value="InterPro"/>
</dbReference>
<comment type="similarity">
    <text evidence="1">Belongs to the Gfa family.</text>
</comment>
<dbReference type="STRING" id="1122213.GCA_000423365_01223"/>
<dbReference type="PANTHER" id="PTHR33337:SF40">
    <property type="entry name" value="CENP-V_GFA DOMAIN-CONTAINING PROTEIN-RELATED"/>
    <property type="match status" value="1"/>
</dbReference>
<proteinExistence type="inferred from homology"/>
<keyword evidence="3" id="KW-0862">Zinc</keyword>
<accession>A0A2R4MDI4</accession>
<organism evidence="6 7">
    <name type="scientific">Maritalea myrionectae</name>
    <dbReference type="NCBI Taxonomy" id="454601"/>
    <lineage>
        <taxon>Bacteria</taxon>
        <taxon>Pseudomonadati</taxon>
        <taxon>Pseudomonadota</taxon>
        <taxon>Alphaproteobacteria</taxon>
        <taxon>Hyphomicrobiales</taxon>
        <taxon>Devosiaceae</taxon>
        <taxon>Maritalea</taxon>
    </lineage>
</organism>
<evidence type="ECO:0000313" key="7">
    <source>
        <dbReference type="Proteomes" id="UP000258927"/>
    </source>
</evidence>
<dbReference type="PROSITE" id="PS51891">
    <property type="entry name" value="CENP_V_GFA"/>
    <property type="match status" value="1"/>
</dbReference>
<protein>
    <recommendedName>
        <fullName evidence="5">CENP-V/GFA domain-containing protein</fullName>
    </recommendedName>
</protein>
<keyword evidence="7" id="KW-1185">Reference proteome</keyword>
<evidence type="ECO:0000313" key="6">
    <source>
        <dbReference type="EMBL" id="AVX04097.1"/>
    </source>
</evidence>
<sequence>MSTISETGQCLCGDLKYRATAQPIHTTICHCRMCQRSTGTAFLVEPIFMRDNIELLAGEPKQYTHKSDESGLSLYVNFCGNCGSKIYQTFERFPEVIGVFAGTFDNPDWFERSPENTRHIFTRSAIKGTVLPKDFTIYEEHTRTLGQTESNEHQILTAHKLVT</sequence>
<evidence type="ECO:0000256" key="1">
    <source>
        <dbReference type="ARBA" id="ARBA00005495"/>
    </source>
</evidence>
<evidence type="ECO:0000256" key="3">
    <source>
        <dbReference type="ARBA" id="ARBA00022833"/>
    </source>
</evidence>
<dbReference type="GO" id="GO:0046872">
    <property type="term" value="F:metal ion binding"/>
    <property type="evidence" value="ECO:0007669"/>
    <property type="project" value="UniProtKB-KW"/>
</dbReference>